<evidence type="ECO:0000313" key="1">
    <source>
        <dbReference type="EMBL" id="KZV23807.1"/>
    </source>
</evidence>
<accession>A0A2Z7AWW2</accession>
<dbReference type="AlphaFoldDB" id="A0A2Z7AWW2"/>
<dbReference type="Proteomes" id="UP000250235">
    <property type="component" value="Unassembled WGS sequence"/>
</dbReference>
<sequence length="92" mass="10108">MGWVTSISQPLGKLGSAHLILSAAEARPRSKSDSPCLPSHRWFTFPSLGVYLAGDQNNSSSTLRARSMARLMVRGPWVLSLNRNSSRSPLRK</sequence>
<organism evidence="1 2">
    <name type="scientific">Dorcoceras hygrometricum</name>
    <dbReference type="NCBI Taxonomy" id="472368"/>
    <lineage>
        <taxon>Eukaryota</taxon>
        <taxon>Viridiplantae</taxon>
        <taxon>Streptophyta</taxon>
        <taxon>Embryophyta</taxon>
        <taxon>Tracheophyta</taxon>
        <taxon>Spermatophyta</taxon>
        <taxon>Magnoliopsida</taxon>
        <taxon>eudicotyledons</taxon>
        <taxon>Gunneridae</taxon>
        <taxon>Pentapetalae</taxon>
        <taxon>asterids</taxon>
        <taxon>lamiids</taxon>
        <taxon>Lamiales</taxon>
        <taxon>Gesneriaceae</taxon>
        <taxon>Didymocarpoideae</taxon>
        <taxon>Trichosporeae</taxon>
        <taxon>Loxocarpinae</taxon>
        <taxon>Dorcoceras</taxon>
    </lineage>
</organism>
<name>A0A2Z7AWW2_9LAMI</name>
<evidence type="ECO:0000313" key="2">
    <source>
        <dbReference type="Proteomes" id="UP000250235"/>
    </source>
</evidence>
<proteinExistence type="predicted"/>
<keyword evidence="2" id="KW-1185">Reference proteome</keyword>
<protein>
    <submittedName>
        <fullName evidence="1">Uncharacterized protein</fullName>
    </submittedName>
</protein>
<reference evidence="1 2" key="1">
    <citation type="journal article" date="2015" name="Proc. Natl. Acad. Sci. U.S.A.">
        <title>The resurrection genome of Boea hygrometrica: A blueprint for survival of dehydration.</title>
        <authorList>
            <person name="Xiao L."/>
            <person name="Yang G."/>
            <person name="Zhang L."/>
            <person name="Yang X."/>
            <person name="Zhao S."/>
            <person name="Ji Z."/>
            <person name="Zhou Q."/>
            <person name="Hu M."/>
            <person name="Wang Y."/>
            <person name="Chen M."/>
            <person name="Xu Y."/>
            <person name="Jin H."/>
            <person name="Xiao X."/>
            <person name="Hu G."/>
            <person name="Bao F."/>
            <person name="Hu Y."/>
            <person name="Wan P."/>
            <person name="Li L."/>
            <person name="Deng X."/>
            <person name="Kuang T."/>
            <person name="Xiang C."/>
            <person name="Zhu J.K."/>
            <person name="Oliver M.J."/>
            <person name="He Y."/>
        </authorList>
    </citation>
    <scope>NUCLEOTIDE SEQUENCE [LARGE SCALE GENOMIC DNA]</scope>
    <source>
        <strain evidence="2">cv. XS01</strain>
    </source>
</reference>
<dbReference type="EMBL" id="KV013372">
    <property type="protein sequence ID" value="KZV23807.1"/>
    <property type="molecule type" value="Genomic_DNA"/>
</dbReference>
<gene>
    <name evidence="1" type="ORF">F511_22869</name>
</gene>